<protein>
    <submittedName>
        <fullName evidence="2">Uncharacterized protein</fullName>
    </submittedName>
</protein>
<comment type="caution">
    <text evidence="2">The sequence shown here is derived from an EMBL/GenBank/DDBJ whole genome shotgun (WGS) entry which is preliminary data.</text>
</comment>
<organism evidence="2 3">
    <name type="scientific">Lasiosphaeria ovina</name>
    <dbReference type="NCBI Taxonomy" id="92902"/>
    <lineage>
        <taxon>Eukaryota</taxon>
        <taxon>Fungi</taxon>
        <taxon>Dikarya</taxon>
        <taxon>Ascomycota</taxon>
        <taxon>Pezizomycotina</taxon>
        <taxon>Sordariomycetes</taxon>
        <taxon>Sordariomycetidae</taxon>
        <taxon>Sordariales</taxon>
        <taxon>Lasiosphaeriaceae</taxon>
        <taxon>Lasiosphaeria</taxon>
    </lineage>
</organism>
<feature type="compositionally biased region" description="Acidic residues" evidence="1">
    <location>
        <begin position="528"/>
        <end position="543"/>
    </location>
</feature>
<sequence>MPLFLPSRSLSDAMSRYHGYFNEEDSDSDTPDRSDAFSSYVNLTLPRSDVADLGSIAQTVDCISAAVVTEVEWTFENGKKIIDFDEKAPILDIAIYYILREIEVNLSFKWEARDITYDVIKRHYRKRGKDPPTRVGGRVNIFSKRVKIVNEIPPADSCDIACHCIELHRSSHLNFIHSFSMLLNQKGIKEDRGPADGLVQLLIIMIEDARKLLLRSPIIERVIHRLSIQKSINTRYGFDDGKAFLTLSTSRVIAQMIKQSVAYLAGGLRQVYSKLSFERVKTQVMQMVVLLLSLLNDQDLHEIEDVLEYQYNLKADRANIELSIMKVLTMNSVIAPLFLPSVLGGFHGARHEIEAFRTTEQQFHAWNDFVSEIAELGWILPSSRAKMRLREDGNSSVKKKSGWAVKWDGYTDTSVFDHLQYNGEHSEINNIPPLKLHEHNFEAQDVAEELANGRTYMIKFKDLDNITLARPGIYHLSDPKFRTKAQHKKEVMKDDEVLLLGGLVVVLNLKAEVVNYLKMTSYAVDECGDDEWTDDEEDDEEDSLSTVLV</sequence>
<evidence type="ECO:0000313" key="3">
    <source>
        <dbReference type="Proteomes" id="UP001287356"/>
    </source>
</evidence>
<proteinExistence type="predicted"/>
<feature type="region of interest" description="Disordered" evidence="1">
    <location>
        <begin position="528"/>
        <end position="549"/>
    </location>
</feature>
<keyword evidence="3" id="KW-1185">Reference proteome</keyword>
<reference evidence="2" key="1">
    <citation type="journal article" date="2023" name="Mol. Phylogenet. Evol.">
        <title>Genome-scale phylogeny and comparative genomics of the fungal order Sordariales.</title>
        <authorList>
            <person name="Hensen N."/>
            <person name="Bonometti L."/>
            <person name="Westerberg I."/>
            <person name="Brannstrom I.O."/>
            <person name="Guillou S."/>
            <person name="Cros-Aarteil S."/>
            <person name="Calhoun S."/>
            <person name="Haridas S."/>
            <person name="Kuo A."/>
            <person name="Mondo S."/>
            <person name="Pangilinan J."/>
            <person name="Riley R."/>
            <person name="LaButti K."/>
            <person name="Andreopoulos B."/>
            <person name="Lipzen A."/>
            <person name="Chen C."/>
            <person name="Yan M."/>
            <person name="Daum C."/>
            <person name="Ng V."/>
            <person name="Clum A."/>
            <person name="Steindorff A."/>
            <person name="Ohm R.A."/>
            <person name="Martin F."/>
            <person name="Silar P."/>
            <person name="Natvig D.O."/>
            <person name="Lalanne C."/>
            <person name="Gautier V."/>
            <person name="Ament-Velasquez S.L."/>
            <person name="Kruys A."/>
            <person name="Hutchinson M.I."/>
            <person name="Powell A.J."/>
            <person name="Barry K."/>
            <person name="Miller A.N."/>
            <person name="Grigoriev I.V."/>
            <person name="Debuchy R."/>
            <person name="Gladieux P."/>
            <person name="Hiltunen Thoren M."/>
            <person name="Johannesson H."/>
        </authorList>
    </citation>
    <scope>NUCLEOTIDE SEQUENCE</scope>
    <source>
        <strain evidence="2">CBS 958.72</strain>
    </source>
</reference>
<dbReference type="Proteomes" id="UP001287356">
    <property type="component" value="Unassembled WGS sequence"/>
</dbReference>
<name>A0AAE0JRY7_9PEZI</name>
<reference evidence="2" key="2">
    <citation type="submission" date="2023-06" db="EMBL/GenBank/DDBJ databases">
        <authorList>
            <consortium name="Lawrence Berkeley National Laboratory"/>
            <person name="Haridas S."/>
            <person name="Hensen N."/>
            <person name="Bonometti L."/>
            <person name="Westerberg I."/>
            <person name="Brannstrom I.O."/>
            <person name="Guillou S."/>
            <person name="Cros-Aarteil S."/>
            <person name="Calhoun S."/>
            <person name="Kuo A."/>
            <person name="Mondo S."/>
            <person name="Pangilinan J."/>
            <person name="Riley R."/>
            <person name="Labutti K."/>
            <person name="Andreopoulos B."/>
            <person name="Lipzen A."/>
            <person name="Chen C."/>
            <person name="Yanf M."/>
            <person name="Daum C."/>
            <person name="Ng V."/>
            <person name="Clum A."/>
            <person name="Steindorff A."/>
            <person name="Ohm R."/>
            <person name="Martin F."/>
            <person name="Silar P."/>
            <person name="Natvig D."/>
            <person name="Lalanne C."/>
            <person name="Gautier V."/>
            <person name="Ament-Velasquez S.L."/>
            <person name="Kruys A."/>
            <person name="Hutchinson M.I."/>
            <person name="Powell A.J."/>
            <person name="Barry K."/>
            <person name="Miller A.N."/>
            <person name="Grigoriev I.V."/>
            <person name="Debuchy R."/>
            <person name="Gladieux P."/>
            <person name="Thoren M.H."/>
            <person name="Johannesson H."/>
        </authorList>
    </citation>
    <scope>NUCLEOTIDE SEQUENCE</scope>
    <source>
        <strain evidence="2">CBS 958.72</strain>
    </source>
</reference>
<gene>
    <name evidence="2" type="ORF">B0T24DRAFT_725362</name>
</gene>
<dbReference type="EMBL" id="JAULSN010000015">
    <property type="protein sequence ID" value="KAK3358612.1"/>
    <property type="molecule type" value="Genomic_DNA"/>
</dbReference>
<evidence type="ECO:0000256" key="1">
    <source>
        <dbReference type="SAM" id="MobiDB-lite"/>
    </source>
</evidence>
<dbReference type="AlphaFoldDB" id="A0AAE0JRY7"/>
<evidence type="ECO:0000313" key="2">
    <source>
        <dbReference type="EMBL" id="KAK3358612.1"/>
    </source>
</evidence>
<accession>A0AAE0JRY7</accession>